<name>A0A7X4GS75_9BURK</name>
<evidence type="ECO:0000313" key="2">
    <source>
        <dbReference type="Proteomes" id="UP000450012"/>
    </source>
</evidence>
<proteinExistence type="predicted"/>
<keyword evidence="2" id="KW-1185">Reference proteome</keyword>
<dbReference type="Proteomes" id="UP000450012">
    <property type="component" value="Unassembled WGS sequence"/>
</dbReference>
<protein>
    <recommendedName>
        <fullName evidence="3">AbrB/MazE/SpoVT family DNA-binding domain-containing protein</fullName>
    </recommendedName>
</protein>
<dbReference type="AlphaFoldDB" id="A0A7X4GS75"/>
<dbReference type="EMBL" id="WWCK01000005">
    <property type="protein sequence ID" value="MYM68636.1"/>
    <property type="molecule type" value="Genomic_DNA"/>
</dbReference>
<accession>A0A7X4GS75</accession>
<reference evidence="1 2" key="1">
    <citation type="submission" date="2019-12" db="EMBL/GenBank/DDBJ databases">
        <title>Novel species isolated from a subtropical stream in China.</title>
        <authorList>
            <person name="Lu H."/>
        </authorList>
    </citation>
    <scope>NUCLEOTIDE SEQUENCE [LARGE SCALE GENOMIC DNA]</scope>
    <source>
        <strain evidence="1 2">FT55W</strain>
    </source>
</reference>
<organism evidence="1 2">
    <name type="scientific">Duganella rivi</name>
    <dbReference type="NCBI Taxonomy" id="2666083"/>
    <lineage>
        <taxon>Bacteria</taxon>
        <taxon>Pseudomonadati</taxon>
        <taxon>Pseudomonadota</taxon>
        <taxon>Betaproteobacteria</taxon>
        <taxon>Burkholderiales</taxon>
        <taxon>Oxalobacteraceae</taxon>
        <taxon>Telluria group</taxon>
        <taxon>Duganella</taxon>
    </lineage>
</organism>
<sequence length="82" mass="8949">MEASTTVNSDGSVTIPADIRELYGILEGAEIHCVMNGYQLEMRIIGTKLPKPKTKPLSGFGMIKSNLPPVPADFDVAELFKR</sequence>
<evidence type="ECO:0000313" key="1">
    <source>
        <dbReference type="EMBL" id="MYM68636.1"/>
    </source>
</evidence>
<dbReference type="InterPro" id="IPR037914">
    <property type="entry name" value="SpoVT-AbrB_sf"/>
</dbReference>
<dbReference type="RefSeq" id="WP_161015179.1">
    <property type="nucleotide sequence ID" value="NZ_WWCK01000005.1"/>
</dbReference>
<dbReference type="Gene3D" id="2.10.260.10">
    <property type="match status" value="1"/>
</dbReference>
<comment type="caution">
    <text evidence="1">The sequence shown here is derived from an EMBL/GenBank/DDBJ whole genome shotgun (WGS) entry which is preliminary data.</text>
</comment>
<gene>
    <name evidence="1" type="ORF">GTP45_17605</name>
</gene>
<evidence type="ECO:0008006" key="3">
    <source>
        <dbReference type="Google" id="ProtNLM"/>
    </source>
</evidence>
<dbReference type="SUPFAM" id="SSF89447">
    <property type="entry name" value="AbrB/MazE/MraZ-like"/>
    <property type="match status" value="1"/>
</dbReference>